<dbReference type="EMBL" id="JBAMIC010000012">
    <property type="protein sequence ID" value="KAK7099098.1"/>
    <property type="molecule type" value="Genomic_DNA"/>
</dbReference>
<dbReference type="InterPro" id="IPR000424">
    <property type="entry name" value="Primosome_PriB/ssb"/>
</dbReference>
<evidence type="ECO:0000256" key="1">
    <source>
        <dbReference type="ARBA" id="ARBA00023125"/>
    </source>
</evidence>
<evidence type="ECO:0000256" key="2">
    <source>
        <dbReference type="PROSITE-ProRule" id="PRU00252"/>
    </source>
</evidence>
<reference evidence="3 4" key="1">
    <citation type="submission" date="2024-02" db="EMBL/GenBank/DDBJ databases">
        <title>Chromosome-scale genome assembly of the rough periwinkle Littorina saxatilis.</title>
        <authorList>
            <person name="De Jode A."/>
            <person name="Faria R."/>
            <person name="Formenti G."/>
            <person name="Sims Y."/>
            <person name="Smith T.P."/>
            <person name="Tracey A."/>
            <person name="Wood J.M.D."/>
            <person name="Zagrodzka Z.B."/>
            <person name="Johannesson K."/>
            <person name="Butlin R.K."/>
            <person name="Leder E.H."/>
        </authorList>
    </citation>
    <scope>NUCLEOTIDE SEQUENCE [LARGE SCALE GENOMIC DNA]</scope>
    <source>
        <strain evidence="3">Snail1</strain>
        <tissue evidence="3">Muscle</tissue>
    </source>
</reference>
<dbReference type="HAMAP" id="MF_00984">
    <property type="entry name" value="SSB"/>
    <property type="match status" value="1"/>
</dbReference>
<dbReference type="InterPro" id="IPR012340">
    <property type="entry name" value="NA-bd_OB-fold"/>
</dbReference>
<dbReference type="PANTHER" id="PTHR10302">
    <property type="entry name" value="SINGLE-STRANDED DNA-BINDING PROTEIN"/>
    <property type="match status" value="1"/>
</dbReference>
<name>A0AAN9B4M4_9CAEN</name>
<dbReference type="Pfam" id="PF00436">
    <property type="entry name" value="SSB"/>
    <property type="match status" value="1"/>
</dbReference>
<dbReference type="GO" id="GO:0042645">
    <property type="term" value="C:mitochondrial nucleoid"/>
    <property type="evidence" value="ECO:0007669"/>
    <property type="project" value="TreeGrafter"/>
</dbReference>
<dbReference type="GO" id="GO:0006264">
    <property type="term" value="P:mitochondrial DNA replication"/>
    <property type="evidence" value="ECO:0007669"/>
    <property type="project" value="TreeGrafter"/>
</dbReference>
<dbReference type="PROSITE" id="PS50935">
    <property type="entry name" value="SSB"/>
    <property type="match status" value="1"/>
</dbReference>
<dbReference type="NCBIfam" id="TIGR00621">
    <property type="entry name" value="ssb"/>
    <property type="match status" value="1"/>
</dbReference>
<evidence type="ECO:0008006" key="5">
    <source>
        <dbReference type="Google" id="ProtNLM"/>
    </source>
</evidence>
<evidence type="ECO:0000313" key="4">
    <source>
        <dbReference type="Proteomes" id="UP001374579"/>
    </source>
</evidence>
<keyword evidence="4" id="KW-1185">Reference proteome</keyword>
<evidence type="ECO:0000313" key="3">
    <source>
        <dbReference type="EMBL" id="KAK7099098.1"/>
    </source>
</evidence>
<organism evidence="3 4">
    <name type="scientific">Littorina saxatilis</name>
    <dbReference type="NCBI Taxonomy" id="31220"/>
    <lineage>
        <taxon>Eukaryota</taxon>
        <taxon>Metazoa</taxon>
        <taxon>Spiralia</taxon>
        <taxon>Lophotrochozoa</taxon>
        <taxon>Mollusca</taxon>
        <taxon>Gastropoda</taxon>
        <taxon>Caenogastropoda</taxon>
        <taxon>Littorinimorpha</taxon>
        <taxon>Littorinoidea</taxon>
        <taxon>Littorinidae</taxon>
        <taxon>Littorina</taxon>
    </lineage>
</organism>
<proteinExistence type="inferred from homology"/>
<protein>
    <recommendedName>
        <fullName evidence="5">Single-stranded DNA-binding protein, mitochondrial</fullName>
    </recommendedName>
</protein>
<dbReference type="Gene3D" id="2.40.50.140">
    <property type="entry name" value="Nucleic acid-binding proteins"/>
    <property type="match status" value="1"/>
</dbReference>
<dbReference type="AlphaFoldDB" id="A0AAN9B4M4"/>
<dbReference type="SUPFAM" id="SSF50249">
    <property type="entry name" value="Nucleic acid-binding proteins"/>
    <property type="match status" value="1"/>
</dbReference>
<accession>A0AAN9B4M4</accession>
<dbReference type="Proteomes" id="UP001374579">
    <property type="component" value="Unassembled WGS sequence"/>
</dbReference>
<dbReference type="PANTHER" id="PTHR10302:SF0">
    <property type="entry name" value="SINGLE-STRANDED DNA-BINDING PROTEIN, MITOCHONDRIAL"/>
    <property type="match status" value="1"/>
</dbReference>
<comment type="caution">
    <text evidence="3">The sequence shown here is derived from an EMBL/GenBank/DDBJ whole genome shotgun (WGS) entry which is preliminary data.</text>
</comment>
<dbReference type="GO" id="GO:0003697">
    <property type="term" value="F:single-stranded DNA binding"/>
    <property type="evidence" value="ECO:0007669"/>
    <property type="project" value="InterPro"/>
</dbReference>
<sequence>MLRLFSRTGLRAVQQLQASGKRPMAIMANNDDANEPAKYEKCVNQVNLLGRLGRDAEMRGSQDHPVCVFSMATNSVFTKADGSTTARVDWHRISVFKPGLREKVAAHLRKGDRVFVTGVIRYDEYTDAQENLVRATTILANDLVNLTKRYLGEEEGTETVSRGF</sequence>
<dbReference type="InterPro" id="IPR011344">
    <property type="entry name" value="ssDNA-bd"/>
</dbReference>
<keyword evidence="1 2" id="KW-0238">DNA-binding</keyword>
<gene>
    <name evidence="3" type="ORF">V1264_003288</name>
</gene>
<dbReference type="CDD" id="cd04496">
    <property type="entry name" value="SSB_OBF"/>
    <property type="match status" value="1"/>
</dbReference>